<gene>
    <name evidence="1" type="primary">napD</name>
</gene>
<feature type="non-terminal residue" evidence="1">
    <location>
        <position position="121"/>
    </location>
</feature>
<accession>W1I853</accession>
<dbReference type="EMBL" id="HG799230">
    <property type="protein sequence ID" value="CDL72837.1"/>
    <property type="molecule type" value="Genomic_DNA"/>
</dbReference>
<reference evidence="1" key="1">
    <citation type="submission" date="2013-11" db="EMBL/GenBank/DDBJ databases">
        <title>The gill chamber epibiosis of deep-sea shrimp Rimicaris exoculata: an in-depth metagenomic investigation and discovery of Zetaproteobacteria.</title>
        <authorList>
            <person name="Jan C."/>
            <person name="Petersen J.M."/>
            <person name="Werner J."/>
            <person name="Teeling H."/>
            <person name="Huang S."/>
            <person name="Glockner F.O."/>
            <person name="Golyshina O.V."/>
            <person name="Dubilier N."/>
            <person name="Golyshin P.N."/>
            <person name="Jebbar M."/>
            <person name="Cambon-Bonavita M.-A."/>
        </authorList>
    </citation>
    <scope>NUCLEOTIDE SEQUENCE</scope>
</reference>
<sequence length="121" mass="13985">MNVSSIVVQARSEHIDELVETFKQEDYVDYHLHDKVKGKIIVTVEGKGVEEEIEKLIKIQQTPNVMAADMMMTYQEELDEERDKLEFADPVPSMLNDDNIDVKDIVYHGDLKKKDIYGKSL</sequence>
<dbReference type="Pfam" id="PF03927">
    <property type="entry name" value="NapD"/>
    <property type="match status" value="1"/>
</dbReference>
<name>W1I853_9BACT</name>
<protein>
    <submittedName>
        <fullName evidence="1">Periplasmic nitrate reductase Nap subunit D</fullName>
    </submittedName>
</protein>
<dbReference type="Gene3D" id="3.30.70.920">
    <property type="match status" value="1"/>
</dbReference>
<dbReference type="HAMAP" id="MF_02200">
    <property type="entry name" value="NapD"/>
    <property type="match status" value="1"/>
</dbReference>
<organism evidence="1">
    <name type="scientific">uncultured Campylobacterota bacterium</name>
    <dbReference type="NCBI Taxonomy" id="120858"/>
    <lineage>
        <taxon>Bacteria</taxon>
        <taxon>Pseudomonadati</taxon>
        <taxon>Campylobacterota</taxon>
        <taxon>environmental samples</taxon>
    </lineage>
</organism>
<dbReference type="InterPro" id="IPR005623">
    <property type="entry name" value="Chaperone_NapD_NO3_reduct"/>
</dbReference>
<evidence type="ECO:0000313" key="1">
    <source>
        <dbReference type="EMBL" id="CDL72837.1"/>
    </source>
</evidence>
<dbReference type="AlphaFoldDB" id="W1I853"/>
<proteinExistence type="inferred from homology"/>
<feature type="non-terminal residue" evidence="1">
    <location>
        <position position="1"/>
    </location>
</feature>